<dbReference type="Proteomes" id="UP000321606">
    <property type="component" value="Chromosome"/>
</dbReference>
<evidence type="ECO:0000313" key="3">
    <source>
        <dbReference type="Proteomes" id="UP000321606"/>
    </source>
</evidence>
<accession>A0A510JDA2</accession>
<protein>
    <submittedName>
        <fullName evidence="2">CRISPR-associated protein Cas5</fullName>
    </submittedName>
</protein>
<evidence type="ECO:0000256" key="1">
    <source>
        <dbReference type="ARBA" id="ARBA00023118"/>
    </source>
</evidence>
<sequence length="255" mass="29684">MIRAIKLELYQNMVNYKTATSFQLKETYPLPPYSTIIGMVHSLCDFKEYVPMEISVMGSYFSKVNDLYTRYEFKKGNPYEEERHQINVNGFGVNRGVATAELLVDVYLTIHIIPEDQSDESIQKILNAFEKPREYPSLGRREDIVVINKVKEVVIEKKELEEDRTYNKNIFAYIPISFVRKSVIEFGDKSSGVQIPGTRYEITKNYKLQNIGTKSKPKEIRIWEKKDVIYSSDITGLEFEELPIDSEEDIVFCDL</sequence>
<organism evidence="2 3">
    <name type="scientific">Pseudoleptotrichia goodfellowii</name>
    <dbReference type="NCBI Taxonomy" id="157692"/>
    <lineage>
        <taxon>Bacteria</taxon>
        <taxon>Fusobacteriati</taxon>
        <taxon>Fusobacteriota</taxon>
        <taxon>Fusobacteriia</taxon>
        <taxon>Fusobacteriales</taxon>
        <taxon>Leptotrichiaceae</taxon>
        <taxon>Pseudoleptotrichia</taxon>
    </lineage>
</organism>
<dbReference type="NCBIfam" id="TIGR02593">
    <property type="entry name" value="CRISPR_cas5"/>
    <property type="match status" value="1"/>
</dbReference>
<evidence type="ECO:0000313" key="2">
    <source>
        <dbReference type="EMBL" id="BBM36043.1"/>
    </source>
</evidence>
<dbReference type="Pfam" id="PF09704">
    <property type="entry name" value="Cas_Cas5d"/>
    <property type="match status" value="1"/>
</dbReference>
<dbReference type="RefSeq" id="WP_232049483.1">
    <property type="nucleotide sequence ID" value="NZ_AP019822.1"/>
</dbReference>
<dbReference type="STRING" id="714315.GCA_000516535_00966"/>
<reference evidence="2 3" key="1">
    <citation type="submission" date="2019-07" db="EMBL/GenBank/DDBJ databases">
        <title>Complete Genome Sequence of Leptotrichia goodfellowii Strain JCM 16774.</title>
        <authorList>
            <person name="Watanabe S."/>
            <person name="Cui L."/>
        </authorList>
    </citation>
    <scope>NUCLEOTIDE SEQUENCE [LARGE SCALE GENOMIC DNA]</scope>
    <source>
        <strain evidence="2 3">JCM16774</strain>
    </source>
</reference>
<dbReference type="GO" id="GO:0043571">
    <property type="term" value="P:maintenance of CRISPR repeat elements"/>
    <property type="evidence" value="ECO:0007669"/>
    <property type="project" value="InterPro"/>
</dbReference>
<dbReference type="InterPro" id="IPR021124">
    <property type="entry name" value="CRISPR-assoc_prot_Cas5"/>
</dbReference>
<dbReference type="AlphaFoldDB" id="A0A510JDA2"/>
<name>A0A510JDA2_9FUSO</name>
<gene>
    <name evidence="2" type="primary">cas5</name>
    <name evidence="2" type="ORF">JCM16774_0975</name>
</gene>
<proteinExistence type="predicted"/>
<dbReference type="KEGG" id="lgo:JCM16774_0975"/>
<dbReference type="GO" id="GO:0051607">
    <property type="term" value="P:defense response to virus"/>
    <property type="evidence" value="ECO:0007669"/>
    <property type="project" value="UniProtKB-KW"/>
</dbReference>
<dbReference type="InterPro" id="IPR013422">
    <property type="entry name" value="CRISPR-assoc_prot_Cas5_N"/>
</dbReference>
<keyword evidence="1" id="KW-0051">Antiviral defense</keyword>
<dbReference type="EMBL" id="AP019822">
    <property type="protein sequence ID" value="BBM36043.1"/>
    <property type="molecule type" value="Genomic_DNA"/>
</dbReference>